<evidence type="ECO:0000313" key="2">
    <source>
        <dbReference type="EMBL" id="CAI9757241.1"/>
    </source>
</evidence>
<gene>
    <name evidence="2" type="ORF">FPE_LOCUS4671</name>
</gene>
<feature type="transmembrane region" description="Helical" evidence="1">
    <location>
        <begin position="59"/>
        <end position="77"/>
    </location>
</feature>
<keyword evidence="1" id="KW-0472">Membrane</keyword>
<sequence>MSSCIDSLLGFGLFSSVQSYIPKEKHETKLNIWMMKDLYMFSHILLCITTDRNFEKDSFLRFTTGLQLLAVPVLAYYRNTNGVWLVVVGKMVMMMMMYGIDAASGASVLALGISPGDHVLDLCAAPGKCGFIVWMFTADLPI</sequence>
<keyword evidence="1" id="KW-1133">Transmembrane helix</keyword>
<protein>
    <recommendedName>
        <fullName evidence="4">SAM-dependent MTase RsmB/NOP-type domain-containing protein</fullName>
    </recommendedName>
</protein>
<evidence type="ECO:0000313" key="3">
    <source>
        <dbReference type="Proteomes" id="UP000834106"/>
    </source>
</evidence>
<name>A0AAD2DMX5_9LAMI</name>
<keyword evidence="1" id="KW-0812">Transmembrane</keyword>
<organism evidence="2 3">
    <name type="scientific">Fraxinus pennsylvanica</name>
    <dbReference type="NCBI Taxonomy" id="56036"/>
    <lineage>
        <taxon>Eukaryota</taxon>
        <taxon>Viridiplantae</taxon>
        <taxon>Streptophyta</taxon>
        <taxon>Embryophyta</taxon>
        <taxon>Tracheophyta</taxon>
        <taxon>Spermatophyta</taxon>
        <taxon>Magnoliopsida</taxon>
        <taxon>eudicotyledons</taxon>
        <taxon>Gunneridae</taxon>
        <taxon>Pentapetalae</taxon>
        <taxon>asterids</taxon>
        <taxon>lamiids</taxon>
        <taxon>Lamiales</taxon>
        <taxon>Oleaceae</taxon>
        <taxon>Oleeae</taxon>
        <taxon>Fraxinus</taxon>
    </lineage>
</organism>
<dbReference type="Gene3D" id="3.40.50.150">
    <property type="entry name" value="Vaccinia Virus protein VP39"/>
    <property type="match status" value="1"/>
</dbReference>
<evidence type="ECO:0008006" key="4">
    <source>
        <dbReference type="Google" id="ProtNLM"/>
    </source>
</evidence>
<dbReference type="Proteomes" id="UP000834106">
    <property type="component" value="Chromosome 2"/>
</dbReference>
<accession>A0AAD2DMX5</accession>
<dbReference type="AlphaFoldDB" id="A0AAD2DMX5"/>
<keyword evidence="3" id="KW-1185">Reference proteome</keyword>
<reference evidence="2" key="1">
    <citation type="submission" date="2023-05" db="EMBL/GenBank/DDBJ databases">
        <authorList>
            <person name="Huff M."/>
        </authorList>
    </citation>
    <scope>NUCLEOTIDE SEQUENCE</scope>
</reference>
<dbReference type="InterPro" id="IPR029063">
    <property type="entry name" value="SAM-dependent_MTases_sf"/>
</dbReference>
<evidence type="ECO:0000256" key="1">
    <source>
        <dbReference type="SAM" id="Phobius"/>
    </source>
</evidence>
<dbReference type="EMBL" id="OU503037">
    <property type="protein sequence ID" value="CAI9757241.1"/>
    <property type="molecule type" value="Genomic_DNA"/>
</dbReference>
<proteinExistence type="predicted"/>